<comment type="caution">
    <text evidence="3">The sequence shown here is derived from an EMBL/GenBank/DDBJ whole genome shotgun (WGS) entry which is preliminary data.</text>
</comment>
<protein>
    <submittedName>
        <fullName evidence="3">Uncharacterized protein</fullName>
    </submittedName>
</protein>
<evidence type="ECO:0000313" key="3">
    <source>
        <dbReference type="EMBL" id="RVX00725.1"/>
    </source>
</evidence>
<dbReference type="AlphaFoldDB" id="A0A438IW84"/>
<evidence type="ECO:0000256" key="1">
    <source>
        <dbReference type="SAM" id="MobiDB-lite"/>
    </source>
</evidence>
<organism evidence="3 4">
    <name type="scientific">Vitis vinifera</name>
    <name type="common">Grape</name>
    <dbReference type="NCBI Taxonomy" id="29760"/>
    <lineage>
        <taxon>Eukaryota</taxon>
        <taxon>Viridiplantae</taxon>
        <taxon>Streptophyta</taxon>
        <taxon>Embryophyta</taxon>
        <taxon>Tracheophyta</taxon>
        <taxon>Spermatophyta</taxon>
        <taxon>Magnoliopsida</taxon>
        <taxon>eudicotyledons</taxon>
        <taxon>Gunneridae</taxon>
        <taxon>Pentapetalae</taxon>
        <taxon>rosids</taxon>
        <taxon>Vitales</taxon>
        <taxon>Vitaceae</taxon>
        <taxon>Viteae</taxon>
        <taxon>Vitis</taxon>
    </lineage>
</organism>
<evidence type="ECO:0000313" key="4">
    <source>
        <dbReference type="Proteomes" id="UP000288805"/>
    </source>
</evidence>
<dbReference type="EMBL" id="QGNW01001448">
    <property type="protein sequence ID" value="RVW40916.1"/>
    <property type="molecule type" value="Genomic_DNA"/>
</dbReference>
<dbReference type="KEGG" id="vvi:100253378"/>
<dbReference type="Proteomes" id="UP000288805">
    <property type="component" value="Unassembled WGS sequence"/>
</dbReference>
<sequence length="208" mass="22922">MLRSEQDVPQKRLQIKEDDKFFSRLLSKESSMANPSSRVYYGGVTGAVPFTWESQPGTPKYTFSESSLPPLTPPPSYYSNSMDKKPNKKHSRSNLLHSIFPRMNHNNNNPKKPNVLSSPSLSSSCSSWSSPRSSSMSGSLTPNFLRRRRCCSSRSSFDSGADYEEEAVSPTSTLCFRMGSGLRGRCSVVVMKKAFLSMVGHGSGQGTA</sequence>
<feature type="region of interest" description="Disordered" evidence="1">
    <location>
        <begin position="59"/>
        <end position="92"/>
    </location>
</feature>
<proteinExistence type="predicted"/>
<accession>A0A438IW84</accession>
<dbReference type="PANTHER" id="PTHR33257:SF4">
    <property type="entry name" value="EXPRESSED PROTEIN"/>
    <property type="match status" value="1"/>
</dbReference>
<dbReference type="PANTHER" id="PTHR33257">
    <property type="entry name" value="OS05G0165500 PROTEIN"/>
    <property type="match status" value="1"/>
</dbReference>
<feature type="region of interest" description="Disordered" evidence="1">
    <location>
        <begin position="100"/>
        <end position="119"/>
    </location>
</feature>
<dbReference type="OrthoDB" id="691043at2759"/>
<reference evidence="3 4" key="1">
    <citation type="journal article" date="2018" name="PLoS Genet.">
        <title>Population sequencing reveals clonal diversity and ancestral inbreeding in the grapevine cultivar Chardonnay.</title>
        <authorList>
            <person name="Roach M.J."/>
            <person name="Johnson D.L."/>
            <person name="Bohlmann J."/>
            <person name="van Vuuren H.J."/>
            <person name="Jones S.J."/>
            <person name="Pretorius I.S."/>
            <person name="Schmidt S.A."/>
            <person name="Borneman A.R."/>
        </authorList>
    </citation>
    <scope>NUCLEOTIDE SEQUENCE [LARGE SCALE GENOMIC DNA]</scope>
    <source>
        <strain evidence="4">cv. Chardonnay</strain>
        <strain evidence="3">I10V1</strain>
        <tissue evidence="3">Leaf</tissue>
    </source>
</reference>
<name>A0A438IW84_VITVI</name>
<gene>
    <name evidence="3" type="ORF">CK203_030307</name>
    <name evidence="2" type="ORF">CK203_076937</name>
</gene>
<dbReference type="EMBL" id="QGNW01000080">
    <property type="protein sequence ID" value="RVX00725.1"/>
    <property type="molecule type" value="Genomic_DNA"/>
</dbReference>
<feature type="compositionally biased region" description="Low complexity" evidence="1">
    <location>
        <begin position="104"/>
        <end position="119"/>
    </location>
</feature>
<evidence type="ECO:0000313" key="2">
    <source>
        <dbReference type="EMBL" id="RVW40916.1"/>
    </source>
</evidence>